<proteinExistence type="predicted"/>
<dbReference type="EMBL" id="JAFCNB010000002">
    <property type="protein sequence ID" value="MBP2703011.1"/>
    <property type="molecule type" value="Genomic_DNA"/>
</dbReference>
<name>A0A940WKX9_9ACTN</name>
<organism evidence="1 2">
    <name type="scientific">Microbispora oryzae</name>
    <dbReference type="NCBI Taxonomy" id="2806554"/>
    <lineage>
        <taxon>Bacteria</taxon>
        <taxon>Bacillati</taxon>
        <taxon>Actinomycetota</taxon>
        <taxon>Actinomycetes</taxon>
        <taxon>Streptosporangiales</taxon>
        <taxon>Streptosporangiaceae</taxon>
        <taxon>Microbispora</taxon>
    </lineage>
</organism>
<protein>
    <submittedName>
        <fullName evidence="1">Uncharacterized protein</fullName>
    </submittedName>
</protein>
<keyword evidence="2" id="KW-1185">Reference proteome</keyword>
<accession>A0A940WKX9</accession>
<reference evidence="1" key="1">
    <citation type="submission" date="2021-02" db="EMBL/GenBank/DDBJ databases">
        <title>Draft genome sequence of Microbispora sp. RL4-1S isolated from rice leaves in Thailand.</title>
        <authorList>
            <person name="Muangham S."/>
            <person name="Duangmal K."/>
        </authorList>
    </citation>
    <scope>NUCLEOTIDE SEQUENCE</scope>
    <source>
        <strain evidence="1">RL4-1S</strain>
    </source>
</reference>
<evidence type="ECO:0000313" key="2">
    <source>
        <dbReference type="Proteomes" id="UP000674234"/>
    </source>
</evidence>
<comment type="caution">
    <text evidence="1">The sequence shown here is derived from an EMBL/GenBank/DDBJ whole genome shotgun (WGS) entry which is preliminary data.</text>
</comment>
<dbReference type="Proteomes" id="UP000674234">
    <property type="component" value="Unassembled WGS sequence"/>
</dbReference>
<sequence length="100" mass="11586">MGLRLTGDVHPVQPARHQRTHHIHRLNQRLRLVETHRRTVRHTRTRHPRDQTQHHIRDITGTITSRRITGRDVTGRDVTGRTARDVPIRIGPASGSAWLL</sequence>
<dbReference type="AlphaFoldDB" id="A0A940WKX9"/>
<evidence type="ECO:0000313" key="1">
    <source>
        <dbReference type="EMBL" id="MBP2703011.1"/>
    </source>
</evidence>
<gene>
    <name evidence="1" type="ORF">JOL79_04240</name>
</gene>
<dbReference type="RefSeq" id="WP_210154329.1">
    <property type="nucleotide sequence ID" value="NZ_JAFCNB010000002.1"/>
</dbReference>